<dbReference type="EMBL" id="JAKWBI020001155">
    <property type="protein sequence ID" value="KAJ2891266.1"/>
    <property type="molecule type" value="Genomic_DNA"/>
</dbReference>
<dbReference type="Proteomes" id="UP001201980">
    <property type="component" value="Unassembled WGS sequence"/>
</dbReference>
<gene>
    <name evidence="2" type="ORF">MKZ38_000650</name>
</gene>
<evidence type="ECO:0000313" key="3">
    <source>
        <dbReference type="Proteomes" id="UP001201980"/>
    </source>
</evidence>
<organism evidence="2 3">
    <name type="scientific">Zalerion maritima</name>
    <dbReference type="NCBI Taxonomy" id="339359"/>
    <lineage>
        <taxon>Eukaryota</taxon>
        <taxon>Fungi</taxon>
        <taxon>Dikarya</taxon>
        <taxon>Ascomycota</taxon>
        <taxon>Pezizomycotina</taxon>
        <taxon>Sordariomycetes</taxon>
        <taxon>Lulworthiomycetidae</taxon>
        <taxon>Lulworthiales</taxon>
        <taxon>Lulworthiaceae</taxon>
        <taxon>Zalerion</taxon>
    </lineage>
</organism>
<comment type="caution">
    <text evidence="2">The sequence shown here is derived from an EMBL/GenBank/DDBJ whole genome shotgun (WGS) entry which is preliminary data.</text>
</comment>
<feature type="compositionally biased region" description="Acidic residues" evidence="1">
    <location>
        <begin position="804"/>
        <end position="861"/>
    </location>
</feature>
<dbReference type="AlphaFoldDB" id="A0AAD5RF44"/>
<feature type="region of interest" description="Disordered" evidence="1">
    <location>
        <begin position="417"/>
        <end position="512"/>
    </location>
</feature>
<protein>
    <submittedName>
        <fullName evidence="2">F-box domain-containing protein</fullName>
    </submittedName>
</protein>
<feature type="region of interest" description="Disordered" evidence="1">
    <location>
        <begin position="774"/>
        <end position="892"/>
    </location>
</feature>
<name>A0AAD5RF44_9PEZI</name>
<proteinExistence type="predicted"/>
<feature type="region of interest" description="Disordered" evidence="1">
    <location>
        <begin position="1"/>
        <end position="62"/>
    </location>
</feature>
<reference evidence="2" key="1">
    <citation type="submission" date="2022-07" db="EMBL/GenBank/DDBJ databases">
        <title>Draft genome sequence of Zalerion maritima ATCC 34329, a (micro)plastics degrading marine fungus.</title>
        <authorList>
            <person name="Paco A."/>
            <person name="Goncalves M.F.M."/>
            <person name="Rocha-Santos T.A.P."/>
            <person name="Alves A."/>
        </authorList>
    </citation>
    <scope>NUCLEOTIDE SEQUENCE</scope>
    <source>
        <strain evidence="2">ATCC 34329</strain>
    </source>
</reference>
<sequence>MDDGSSLSHPPPLVQHPEAEGANAPSPPSPTNTAINCHAELPIRPGKDNDDTSAAANDSQPPTLLTLPRDVLLLILKEVTHTNDLTSLALTNSTLYSLAIPYIYGRFDIVWPEAQQQSDDNKQGVDALTFGLATLCHGSSFARRMRKATRPYDVNTKERDHLKLATNPNYAQYTRKFSLGNGPNEWVSDYVITKESGKMLGTLVAIAACKMVNLETFVWDMPTGVLSDIFMSLSSLADEPNNTCKLERVWIRWHDNNPSPAHTTGNAPLPIIIPHAAVVPQGSSLTPIGIALPSHVSHPPTPLPISYIDSPVEYPTFSVLPPLKSLTVLDIDELFYLDEMATLIKRSQERLRELRVGIAARSVAKDFVQPWDGPGLQQVDHNATWPGASTIGERRLGGVLGTILGYVYDIRRKGQNKVKGKAPVGAAQSNSQEHESPPDFQQPTSENPQDEGAQDQPAPTTPTEDETEPVVPNGINQASAQDDDTPSPAAPLETGSRSSFATTKEAVKSEMKPEREWLDGKLRLTTLELERVPLSIQVCSRAFDWTTLTNLTILDCNQHEALWKLLRRQFQPTPVMSMVGPSKSGQLQYHLRLRQIHTDITSGSLLAFLKDTLAPNSLEVLYLQDRKRSLPPGVEIDAIFKGPIRRHRESLRKLLLDSSERRGMQGSDSIRWRHWVLKTDIVNFITSGRMPQLKELSVSLEYKDWHTFLQRLPNIPQLHSLHIPHIADHLVTNIEPKELASQILDIMTLRPEIQLCYAGILSKCFEFLEVQRVDSSRSNTNGRAPSIGPSGDGINGAAHHHTDGDEDEDEDEDDGDGGDDGGGGDDDDDDDDDDAETDEEEGDDDEDDDGGDVETDEDDMDPITPADADGSGTSSLDSGWDSDTEEDIPPMGVRFRHREILFYEDKVGIFKARHGRL</sequence>
<keyword evidence="3" id="KW-1185">Reference proteome</keyword>
<feature type="compositionally biased region" description="Low complexity" evidence="1">
    <location>
        <begin position="52"/>
        <end position="62"/>
    </location>
</feature>
<evidence type="ECO:0000256" key="1">
    <source>
        <dbReference type="SAM" id="MobiDB-lite"/>
    </source>
</evidence>
<accession>A0AAD5RF44</accession>
<evidence type="ECO:0000313" key="2">
    <source>
        <dbReference type="EMBL" id="KAJ2891266.1"/>
    </source>
</evidence>